<dbReference type="SUPFAM" id="SSF49764">
    <property type="entry name" value="HSP20-like chaperones"/>
    <property type="match status" value="1"/>
</dbReference>
<dbReference type="InterPro" id="IPR008978">
    <property type="entry name" value="HSP20-like_chaperone"/>
</dbReference>
<feature type="domain" description="SHSP" evidence="3">
    <location>
        <begin position="48"/>
        <end position="156"/>
    </location>
</feature>
<dbReference type="CDD" id="cd06464">
    <property type="entry name" value="ACD_sHsps-like"/>
    <property type="match status" value="1"/>
</dbReference>
<evidence type="ECO:0000256" key="2">
    <source>
        <dbReference type="RuleBase" id="RU003616"/>
    </source>
</evidence>
<gene>
    <name evidence="4" type="primary">yocM</name>
    <name evidence="4" type="ORF">GCM10010916_11590</name>
</gene>
<dbReference type="EMBL" id="BMGR01000003">
    <property type="protein sequence ID" value="GGF95982.1"/>
    <property type="molecule type" value="Genomic_DNA"/>
</dbReference>
<dbReference type="InterPro" id="IPR031107">
    <property type="entry name" value="Small_HSP"/>
</dbReference>
<dbReference type="PROSITE" id="PS01031">
    <property type="entry name" value="SHSP"/>
    <property type="match status" value="1"/>
</dbReference>
<comment type="similarity">
    <text evidence="1 2">Belongs to the small heat shock protein (HSP20) family.</text>
</comment>
<evidence type="ECO:0000256" key="1">
    <source>
        <dbReference type="PROSITE-ProRule" id="PRU00285"/>
    </source>
</evidence>
<organism evidence="4 5">
    <name type="scientific">Paenibacillus abyssi</name>
    <dbReference type="NCBI Taxonomy" id="1340531"/>
    <lineage>
        <taxon>Bacteria</taxon>
        <taxon>Bacillati</taxon>
        <taxon>Bacillota</taxon>
        <taxon>Bacilli</taxon>
        <taxon>Bacillales</taxon>
        <taxon>Paenibacillaceae</taxon>
        <taxon>Paenibacillus</taxon>
    </lineage>
</organism>
<accession>A0A917CQZ9</accession>
<proteinExistence type="inferred from homology"/>
<dbReference type="Pfam" id="PF00011">
    <property type="entry name" value="HSP20"/>
    <property type="match status" value="1"/>
</dbReference>
<dbReference type="RefSeq" id="WP_188529861.1">
    <property type="nucleotide sequence ID" value="NZ_BMGR01000003.1"/>
</dbReference>
<evidence type="ECO:0000259" key="3">
    <source>
        <dbReference type="PROSITE" id="PS01031"/>
    </source>
</evidence>
<dbReference type="InterPro" id="IPR002068">
    <property type="entry name" value="A-crystallin/Hsp20_dom"/>
</dbReference>
<comment type="caution">
    <text evidence="4">The sequence shown here is derived from an EMBL/GenBank/DDBJ whole genome shotgun (WGS) entry which is preliminary data.</text>
</comment>
<dbReference type="AlphaFoldDB" id="A0A917CQZ9"/>
<sequence length="156" mass="17852">MEINKMKQWLDMAKQFHQGQFWDSVFDQDYTKQVMEQFTNPAVSVNQAAAAPSFPRAEVLKSNREIVILIDLPGVRKEEVELSIMDGSLYIKGVSNQSYPDLQVVQAERFKGEFERAIPLPDKVGSGAKISAKFDNGMLEIRIPRPQRPRENIRIE</sequence>
<keyword evidence="5" id="KW-1185">Reference proteome</keyword>
<dbReference type="Proteomes" id="UP000644756">
    <property type="component" value="Unassembled WGS sequence"/>
</dbReference>
<evidence type="ECO:0000313" key="4">
    <source>
        <dbReference type="EMBL" id="GGF95982.1"/>
    </source>
</evidence>
<name>A0A917CQZ9_9BACL</name>
<dbReference type="Gene3D" id="2.60.40.790">
    <property type="match status" value="1"/>
</dbReference>
<reference evidence="4" key="2">
    <citation type="submission" date="2020-09" db="EMBL/GenBank/DDBJ databases">
        <authorList>
            <person name="Sun Q."/>
            <person name="Zhou Y."/>
        </authorList>
    </citation>
    <scope>NUCLEOTIDE SEQUENCE</scope>
    <source>
        <strain evidence="4">CGMCC 1.12987</strain>
    </source>
</reference>
<reference evidence="4" key="1">
    <citation type="journal article" date="2014" name="Int. J. Syst. Evol. Microbiol.">
        <title>Complete genome sequence of Corynebacterium casei LMG S-19264T (=DSM 44701T), isolated from a smear-ripened cheese.</title>
        <authorList>
            <consortium name="US DOE Joint Genome Institute (JGI-PGF)"/>
            <person name="Walter F."/>
            <person name="Albersmeier A."/>
            <person name="Kalinowski J."/>
            <person name="Ruckert C."/>
        </authorList>
    </citation>
    <scope>NUCLEOTIDE SEQUENCE</scope>
    <source>
        <strain evidence="4">CGMCC 1.12987</strain>
    </source>
</reference>
<evidence type="ECO:0000313" key="5">
    <source>
        <dbReference type="Proteomes" id="UP000644756"/>
    </source>
</evidence>
<dbReference type="PANTHER" id="PTHR11527">
    <property type="entry name" value="HEAT-SHOCK PROTEIN 20 FAMILY MEMBER"/>
    <property type="match status" value="1"/>
</dbReference>
<protein>
    <recommendedName>
        <fullName evidence="3">SHSP domain-containing protein</fullName>
    </recommendedName>
</protein>